<organism evidence="2 3">
    <name type="scientific">Nonomuraea africana</name>
    <dbReference type="NCBI Taxonomy" id="46171"/>
    <lineage>
        <taxon>Bacteria</taxon>
        <taxon>Bacillati</taxon>
        <taxon>Actinomycetota</taxon>
        <taxon>Actinomycetes</taxon>
        <taxon>Streptosporangiales</taxon>
        <taxon>Streptosporangiaceae</taxon>
        <taxon>Nonomuraea</taxon>
    </lineage>
</organism>
<name>A0ABR9KWY1_9ACTN</name>
<evidence type="ECO:0000313" key="3">
    <source>
        <dbReference type="Proteomes" id="UP000661607"/>
    </source>
</evidence>
<keyword evidence="1" id="KW-0472">Membrane</keyword>
<protein>
    <recommendedName>
        <fullName evidence="4">YiaAB two helix domain-containing protein</fullName>
    </recommendedName>
</protein>
<keyword evidence="3" id="KW-1185">Reference proteome</keyword>
<keyword evidence="1" id="KW-0812">Transmembrane</keyword>
<reference evidence="2 3" key="1">
    <citation type="submission" date="2020-10" db="EMBL/GenBank/DDBJ databases">
        <title>Sequencing the genomes of 1000 actinobacteria strains.</title>
        <authorList>
            <person name="Klenk H.-P."/>
        </authorList>
    </citation>
    <scope>NUCLEOTIDE SEQUENCE [LARGE SCALE GENOMIC DNA]</scope>
    <source>
        <strain evidence="2 3">DSM 43748</strain>
    </source>
</reference>
<accession>A0ABR9KWY1</accession>
<comment type="caution">
    <text evidence="2">The sequence shown here is derived from an EMBL/GenBank/DDBJ whole genome shotgun (WGS) entry which is preliminary data.</text>
</comment>
<gene>
    <name evidence="2" type="ORF">H4W81_009413</name>
</gene>
<feature type="transmembrane region" description="Helical" evidence="1">
    <location>
        <begin position="25"/>
        <end position="43"/>
    </location>
</feature>
<dbReference type="Proteomes" id="UP000661607">
    <property type="component" value="Unassembled WGS sequence"/>
</dbReference>
<dbReference type="EMBL" id="JADBEF010000002">
    <property type="protein sequence ID" value="MBE1566541.1"/>
    <property type="molecule type" value="Genomic_DNA"/>
</dbReference>
<sequence length="67" mass="7555">MRTYLSVAAILLALFSIKQFLDDNITASVLGCMAVLWMSIYLANDREITRLRNELEAAKKIAAKYDS</sequence>
<evidence type="ECO:0008006" key="4">
    <source>
        <dbReference type="Google" id="ProtNLM"/>
    </source>
</evidence>
<evidence type="ECO:0000313" key="2">
    <source>
        <dbReference type="EMBL" id="MBE1566541.1"/>
    </source>
</evidence>
<evidence type="ECO:0000256" key="1">
    <source>
        <dbReference type="SAM" id="Phobius"/>
    </source>
</evidence>
<dbReference type="RefSeq" id="WP_192781542.1">
    <property type="nucleotide sequence ID" value="NZ_BAAASY010000032.1"/>
</dbReference>
<keyword evidence="1" id="KW-1133">Transmembrane helix</keyword>
<proteinExistence type="predicted"/>